<dbReference type="PANTHER" id="PTHR31077">
    <property type="entry name" value="U4/U6.U5 SMALL NUCLEAR RIBONUCLEOPROTEIN 27 KDA PROTEIN"/>
    <property type="match status" value="1"/>
</dbReference>
<comment type="subcellular location">
    <subcellularLocation>
        <location evidence="2">Nucleus</location>
    </subcellularLocation>
</comment>
<feature type="domain" description="U4/U6.U5 small nuclear ribonucleoprotein 27kDa protein" evidence="9">
    <location>
        <begin position="248"/>
        <end position="302"/>
    </location>
</feature>
<dbReference type="EMBL" id="JBBBZM010000001">
    <property type="protein sequence ID" value="KAL0640896.1"/>
    <property type="molecule type" value="Genomic_DNA"/>
</dbReference>
<name>A0ABR3GY65_9PEZI</name>
<protein>
    <recommendedName>
        <fullName evidence="9">U4/U6.U5 small nuclear ribonucleoprotein 27kDa protein domain-containing protein</fullName>
    </recommendedName>
</protein>
<comment type="subunit">
    <text evidence="4">Part of a tri-snRNP complex.</text>
</comment>
<dbReference type="InterPro" id="IPR013957">
    <property type="entry name" value="SNRNP27"/>
</dbReference>
<evidence type="ECO:0000256" key="7">
    <source>
        <dbReference type="ARBA" id="ARBA00023242"/>
    </source>
</evidence>
<gene>
    <name evidence="10" type="ORF">Q9L58_000204</name>
</gene>
<dbReference type="Pfam" id="PF08648">
    <property type="entry name" value="SNRNP27"/>
    <property type="match status" value="1"/>
</dbReference>
<evidence type="ECO:0000259" key="9">
    <source>
        <dbReference type="Pfam" id="PF08648"/>
    </source>
</evidence>
<evidence type="ECO:0000256" key="2">
    <source>
        <dbReference type="ARBA" id="ARBA00004123"/>
    </source>
</evidence>
<proteinExistence type="inferred from homology"/>
<dbReference type="PANTHER" id="PTHR31077:SF1">
    <property type="entry name" value="U4_U6.U5 SMALL NUCLEAR RIBONUCLEOPROTEIN 27 KDA PROTEIN"/>
    <property type="match status" value="1"/>
</dbReference>
<accession>A0ABR3GY65</accession>
<feature type="region of interest" description="Disordered" evidence="8">
    <location>
        <begin position="283"/>
        <end position="303"/>
    </location>
</feature>
<evidence type="ECO:0000256" key="6">
    <source>
        <dbReference type="ARBA" id="ARBA00023187"/>
    </source>
</evidence>
<feature type="compositionally biased region" description="Basic and acidic residues" evidence="8">
    <location>
        <begin position="158"/>
        <end position="199"/>
    </location>
</feature>
<feature type="compositionally biased region" description="Basic and acidic residues" evidence="8">
    <location>
        <begin position="133"/>
        <end position="148"/>
    </location>
</feature>
<reference evidence="10 11" key="1">
    <citation type="submission" date="2024-02" db="EMBL/GenBank/DDBJ databases">
        <title>Discinaceae phylogenomics.</title>
        <authorList>
            <person name="Dirks A.C."/>
            <person name="James T.Y."/>
        </authorList>
    </citation>
    <scope>NUCLEOTIDE SEQUENCE [LARGE SCALE GENOMIC DNA]</scope>
    <source>
        <strain evidence="10 11">ACD0624</strain>
    </source>
</reference>
<dbReference type="Proteomes" id="UP001447188">
    <property type="component" value="Unassembled WGS sequence"/>
</dbReference>
<evidence type="ECO:0000313" key="11">
    <source>
        <dbReference type="Proteomes" id="UP001447188"/>
    </source>
</evidence>
<evidence type="ECO:0000256" key="5">
    <source>
        <dbReference type="ARBA" id="ARBA00022664"/>
    </source>
</evidence>
<keyword evidence="6" id="KW-0508">mRNA splicing</keyword>
<evidence type="ECO:0000256" key="3">
    <source>
        <dbReference type="ARBA" id="ARBA00008218"/>
    </source>
</evidence>
<keyword evidence="11" id="KW-1185">Reference proteome</keyword>
<feature type="compositionally biased region" description="Basic and acidic residues" evidence="8">
    <location>
        <begin position="101"/>
        <end position="126"/>
    </location>
</feature>
<organism evidence="10 11">
    <name type="scientific">Discina gigas</name>
    <dbReference type="NCBI Taxonomy" id="1032678"/>
    <lineage>
        <taxon>Eukaryota</taxon>
        <taxon>Fungi</taxon>
        <taxon>Dikarya</taxon>
        <taxon>Ascomycota</taxon>
        <taxon>Pezizomycotina</taxon>
        <taxon>Pezizomycetes</taxon>
        <taxon>Pezizales</taxon>
        <taxon>Discinaceae</taxon>
        <taxon>Discina</taxon>
    </lineage>
</organism>
<evidence type="ECO:0000256" key="1">
    <source>
        <dbReference type="ARBA" id="ARBA00003632"/>
    </source>
</evidence>
<sequence length="303" mass="32886">MDRPPPRGPRGGGGGGGGAGGGGRRGGGGGTGAGGNERYGGRATDPNHSNRKRSRSRSPESRNYRENYRERDGRGEREYPKHDGGRGGDRENRGGGPLRRGGRDHDAPPERERPALPERGDRDREYTGPSARSADKGGRVGSRGDDKSRRYRSKSRDRHATDRRTGRPKSRERDTKRTDGARSRSRERQTKERTRRGGDVEVSAGKTRSEGRRTASPGNNKSAVQPPPPAQDTDMAGTEAAKPTAEDDMEAQMQTMLGFGGFGTTKQKKVKGNDVGAISKNTTTKYRQYMNRPGGFNRALSPS</sequence>
<comment type="similarity">
    <text evidence="3">Belongs to the SNUT3 family.</text>
</comment>
<feature type="compositionally biased region" description="Gly residues" evidence="8">
    <location>
        <begin position="9"/>
        <end position="38"/>
    </location>
</feature>
<feature type="region of interest" description="Disordered" evidence="8">
    <location>
        <begin position="1"/>
        <end position="251"/>
    </location>
</feature>
<comment type="caution">
    <text evidence="10">The sequence shown here is derived from an EMBL/GenBank/DDBJ whole genome shotgun (WGS) entry which is preliminary data.</text>
</comment>
<evidence type="ECO:0000313" key="10">
    <source>
        <dbReference type="EMBL" id="KAL0640896.1"/>
    </source>
</evidence>
<feature type="compositionally biased region" description="Basic and acidic residues" evidence="8">
    <location>
        <begin position="57"/>
        <end position="93"/>
    </location>
</feature>
<evidence type="ECO:0000256" key="8">
    <source>
        <dbReference type="SAM" id="MobiDB-lite"/>
    </source>
</evidence>
<evidence type="ECO:0000256" key="4">
    <source>
        <dbReference type="ARBA" id="ARBA00011825"/>
    </source>
</evidence>
<comment type="function">
    <text evidence="1">May play a role in mRNA splicing.</text>
</comment>
<keyword evidence="7" id="KW-0539">Nucleus</keyword>
<keyword evidence="5" id="KW-0507">mRNA processing</keyword>